<dbReference type="Pfam" id="PF00168">
    <property type="entry name" value="C2"/>
    <property type="match status" value="1"/>
</dbReference>
<feature type="domain" description="C2" evidence="1">
    <location>
        <begin position="1"/>
        <end position="84"/>
    </location>
</feature>
<sequence>GVAKSTVEISIACRNLADKDLLSKSDPMCVVFNRPPGSRSWVQMLRTEIVKDDLNPEFVTKVVLDYRFEQVQALRFEVYDVDSA</sequence>
<dbReference type="AlphaFoldDB" id="A0A8J2L4L6"/>
<dbReference type="GO" id="GO:0005544">
    <property type="term" value="F:calcium-dependent phospholipid binding"/>
    <property type="evidence" value="ECO:0007669"/>
    <property type="project" value="InterPro"/>
</dbReference>
<accession>A0A8J2L4L6</accession>
<evidence type="ECO:0000259" key="1">
    <source>
        <dbReference type="PROSITE" id="PS50004"/>
    </source>
</evidence>
<dbReference type="PROSITE" id="PS50004">
    <property type="entry name" value="C2"/>
    <property type="match status" value="1"/>
</dbReference>
<dbReference type="PANTHER" id="PTHR10857">
    <property type="entry name" value="COPINE"/>
    <property type="match status" value="1"/>
</dbReference>
<proteinExistence type="predicted"/>
<comment type="caution">
    <text evidence="2">The sequence shown here is derived from an EMBL/GenBank/DDBJ whole genome shotgun (WGS) entry which is preliminary data.</text>
</comment>
<feature type="non-terminal residue" evidence="2">
    <location>
        <position position="84"/>
    </location>
</feature>
<keyword evidence="3" id="KW-1185">Reference proteome</keyword>
<dbReference type="CDD" id="cd04048">
    <property type="entry name" value="C2A_Copine"/>
    <property type="match status" value="1"/>
</dbReference>
<dbReference type="GO" id="GO:0005886">
    <property type="term" value="C:plasma membrane"/>
    <property type="evidence" value="ECO:0007669"/>
    <property type="project" value="TreeGrafter"/>
</dbReference>
<name>A0A8J2L4L6_9HEXA</name>
<dbReference type="Proteomes" id="UP000708208">
    <property type="component" value="Unassembled WGS sequence"/>
</dbReference>
<dbReference type="EMBL" id="CAJVCH010544874">
    <property type="protein sequence ID" value="CAG7827791.1"/>
    <property type="molecule type" value="Genomic_DNA"/>
</dbReference>
<dbReference type="InterPro" id="IPR000008">
    <property type="entry name" value="C2_dom"/>
</dbReference>
<feature type="non-terminal residue" evidence="2">
    <location>
        <position position="1"/>
    </location>
</feature>
<gene>
    <name evidence="2" type="ORF">AFUS01_LOCUS37754</name>
</gene>
<dbReference type="GO" id="GO:0071277">
    <property type="term" value="P:cellular response to calcium ion"/>
    <property type="evidence" value="ECO:0007669"/>
    <property type="project" value="TreeGrafter"/>
</dbReference>
<dbReference type="InterPro" id="IPR045052">
    <property type="entry name" value="Copine"/>
</dbReference>
<organism evidence="2 3">
    <name type="scientific">Allacma fusca</name>
    <dbReference type="NCBI Taxonomy" id="39272"/>
    <lineage>
        <taxon>Eukaryota</taxon>
        <taxon>Metazoa</taxon>
        <taxon>Ecdysozoa</taxon>
        <taxon>Arthropoda</taxon>
        <taxon>Hexapoda</taxon>
        <taxon>Collembola</taxon>
        <taxon>Symphypleona</taxon>
        <taxon>Sminthuridae</taxon>
        <taxon>Allacma</taxon>
    </lineage>
</organism>
<protein>
    <recommendedName>
        <fullName evidence="1">C2 domain-containing protein</fullName>
    </recommendedName>
</protein>
<evidence type="ECO:0000313" key="2">
    <source>
        <dbReference type="EMBL" id="CAG7827791.1"/>
    </source>
</evidence>
<dbReference type="OrthoDB" id="5855668at2759"/>
<reference evidence="2" key="1">
    <citation type="submission" date="2021-06" db="EMBL/GenBank/DDBJ databases">
        <authorList>
            <person name="Hodson N. C."/>
            <person name="Mongue J. A."/>
            <person name="Jaron S. K."/>
        </authorList>
    </citation>
    <scope>NUCLEOTIDE SEQUENCE</scope>
</reference>
<evidence type="ECO:0000313" key="3">
    <source>
        <dbReference type="Proteomes" id="UP000708208"/>
    </source>
</evidence>
<dbReference type="PANTHER" id="PTHR10857:SF106">
    <property type="entry name" value="C2 DOMAIN-CONTAINING PROTEIN"/>
    <property type="match status" value="1"/>
</dbReference>